<keyword evidence="3" id="KW-1185">Reference proteome</keyword>
<protein>
    <submittedName>
        <fullName evidence="4">Uncharacterized protein LOC116188785</fullName>
    </submittedName>
</protein>
<reference evidence="3" key="1">
    <citation type="journal article" date="2020" name="Plant Biotechnol. J.">
        <title>The pomegranate (Punica granatum L.) draft genome dissects genetic divergence between soft- and hard-seeded cultivars.</title>
        <authorList>
            <person name="Luo X."/>
            <person name="Li H."/>
            <person name="Wu Z."/>
            <person name="Yao W."/>
            <person name="Zhao P."/>
            <person name="Cao D."/>
            <person name="Yu H."/>
            <person name="Li K."/>
            <person name="Poudel K."/>
            <person name="Zhao D."/>
            <person name="Zhang F."/>
            <person name="Xia X."/>
            <person name="Chen L."/>
            <person name="Wang Q."/>
            <person name="Jing D."/>
            <person name="Cao S."/>
        </authorList>
    </citation>
    <scope>NUCLEOTIDE SEQUENCE [LARGE SCALE GENOMIC DNA]</scope>
    <source>
        <strain evidence="3">cv. Tunisia</strain>
    </source>
</reference>
<sequence>MSPRRQTEESRPNSEDGSAGRRSSWEEQPDPTRQQKPSPKTKERPRDGDGSSSAQQALEKDQAIGGRIFGEKVSVNLETLEEDKSNEMVLRRSERVSSHPKHFKDYIVHTARHKTPFPNSPTSSDSSDAYDSLFTLHQDYIFLGVLVYVDDLIIVGNSSSHCDFFKGYLDQCFRIKDLGPLKYFLDIEVTIMNSSIFLSQRKYVLDILTECGMLASRPSSFPMEQHHRLSTSFNDLLSDPGKSLARTIEMLLCGFFVT</sequence>
<dbReference type="AlphaFoldDB" id="A0A6P8BWX1"/>
<name>A0A6P8BWX1_PUNGR</name>
<dbReference type="OrthoDB" id="128382at2759"/>
<evidence type="ECO:0000313" key="4">
    <source>
        <dbReference type="RefSeq" id="XP_031374116.1"/>
    </source>
</evidence>
<feature type="region of interest" description="Disordered" evidence="1">
    <location>
        <begin position="1"/>
        <end position="65"/>
    </location>
</feature>
<dbReference type="InterPro" id="IPR013103">
    <property type="entry name" value="RVT_2"/>
</dbReference>
<dbReference type="RefSeq" id="XP_031374116.1">
    <property type="nucleotide sequence ID" value="XM_031518256.1"/>
</dbReference>
<dbReference type="GeneID" id="116188785"/>
<feature type="compositionally biased region" description="Basic and acidic residues" evidence="1">
    <location>
        <begin position="40"/>
        <end position="49"/>
    </location>
</feature>
<organism evidence="3 4">
    <name type="scientific">Punica granatum</name>
    <name type="common">Pomegranate</name>
    <dbReference type="NCBI Taxonomy" id="22663"/>
    <lineage>
        <taxon>Eukaryota</taxon>
        <taxon>Viridiplantae</taxon>
        <taxon>Streptophyta</taxon>
        <taxon>Embryophyta</taxon>
        <taxon>Tracheophyta</taxon>
        <taxon>Spermatophyta</taxon>
        <taxon>Magnoliopsida</taxon>
        <taxon>eudicotyledons</taxon>
        <taxon>Gunneridae</taxon>
        <taxon>Pentapetalae</taxon>
        <taxon>rosids</taxon>
        <taxon>malvids</taxon>
        <taxon>Myrtales</taxon>
        <taxon>Lythraceae</taxon>
        <taxon>Punica</taxon>
    </lineage>
</organism>
<evidence type="ECO:0000256" key="1">
    <source>
        <dbReference type="SAM" id="MobiDB-lite"/>
    </source>
</evidence>
<evidence type="ECO:0000313" key="3">
    <source>
        <dbReference type="Proteomes" id="UP000515151"/>
    </source>
</evidence>
<reference evidence="4" key="2">
    <citation type="submission" date="2025-08" db="UniProtKB">
        <authorList>
            <consortium name="RefSeq"/>
        </authorList>
    </citation>
    <scope>IDENTIFICATION</scope>
    <source>
        <tissue evidence="4">Leaf</tissue>
    </source>
</reference>
<accession>A0A6P8BWX1</accession>
<feature type="compositionally biased region" description="Basic and acidic residues" evidence="1">
    <location>
        <begin position="1"/>
        <end position="14"/>
    </location>
</feature>
<evidence type="ECO:0000259" key="2">
    <source>
        <dbReference type="Pfam" id="PF07727"/>
    </source>
</evidence>
<dbReference type="Proteomes" id="UP000515151">
    <property type="component" value="Chromosome 8"/>
</dbReference>
<proteinExistence type="predicted"/>
<dbReference type="Pfam" id="PF07727">
    <property type="entry name" value="RVT_2"/>
    <property type="match status" value="1"/>
</dbReference>
<feature type="domain" description="Reverse transcriptase Ty1/copia-type" evidence="2">
    <location>
        <begin position="143"/>
        <end position="224"/>
    </location>
</feature>
<gene>
    <name evidence="4" type="primary">LOC116188785</name>
</gene>